<gene>
    <name evidence="8" type="ORF">ES692_03020</name>
</gene>
<dbReference type="EMBL" id="VOSB01000003">
    <property type="protein sequence ID" value="TXE19738.1"/>
    <property type="molecule type" value="Genomic_DNA"/>
</dbReference>
<comment type="cofactor">
    <cofactor evidence="1">
        <name>FMN</name>
        <dbReference type="ChEBI" id="CHEBI:58210"/>
    </cofactor>
</comment>
<proteinExistence type="inferred from homology"/>
<keyword evidence="5" id="KW-0521">NADP</keyword>
<protein>
    <submittedName>
        <fullName evidence="8">NAD(P)H-dependent oxidoreductase</fullName>
    </submittedName>
</protein>
<comment type="caution">
    <text evidence="8">The sequence shown here is derived from an EMBL/GenBank/DDBJ whole genome shotgun (WGS) entry which is preliminary data.</text>
</comment>
<keyword evidence="3" id="KW-0285">Flavoprotein</keyword>
<evidence type="ECO:0000313" key="8">
    <source>
        <dbReference type="EMBL" id="TXE19738.1"/>
    </source>
</evidence>
<feature type="domain" description="Nitroreductase" evidence="7">
    <location>
        <begin position="7"/>
        <end position="184"/>
    </location>
</feature>
<dbReference type="Gene3D" id="3.40.109.10">
    <property type="entry name" value="NADH Oxidase"/>
    <property type="match status" value="1"/>
</dbReference>
<dbReference type="InterPro" id="IPR033878">
    <property type="entry name" value="NfsB-like"/>
</dbReference>
<evidence type="ECO:0000256" key="1">
    <source>
        <dbReference type="ARBA" id="ARBA00001917"/>
    </source>
</evidence>
<dbReference type="PANTHER" id="PTHR43673">
    <property type="entry name" value="NAD(P)H NITROREDUCTASE YDGI-RELATED"/>
    <property type="match status" value="1"/>
</dbReference>
<dbReference type="STRING" id="1123037.GCA_000425305_00971"/>
<dbReference type="OrthoDB" id="9809288at2"/>
<reference evidence="8 9" key="1">
    <citation type="submission" date="2019-08" db="EMBL/GenBank/DDBJ databases">
        <title>Genome of Psychroserpens burtonensis ACAM 167.</title>
        <authorList>
            <person name="Bowman J.P."/>
        </authorList>
    </citation>
    <scope>NUCLEOTIDE SEQUENCE [LARGE SCALE GENOMIC DNA]</scope>
    <source>
        <strain evidence="8 9">ACAM 167</strain>
    </source>
</reference>
<dbReference type="InterPro" id="IPR029479">
    <property type="entry name" value="Nitroreductase"/>
</dbReference>
<dbReference type="GO" id="GO:0016491">
    <property type="term" value="F:oxidoreductase activity"/>
    <property type="evidence" value="ECO:0007669"/>
    <property type="project" value="UniProtKB-KW"/>
</dbReference>
<dbReference type="CDD" id="cd02149">
    <property type="entry name" value="NfsB-like"/>
    <property type="match status" value="1"/>
</dbReference>
<dbReference type="Proteomes" id="UP000321938">
    <property type="component" value="Unassembled WGS sequence"/>
</dbReference>
<sequence>MNTIDQLKWRYATKKFDASKVLSEEKINIIKQAFNLTATSFGLQTMSLLVIKSKETREALVPHAYNQKQVVDASHLLVICVQDNITDTDIDIHFGNVKDIRETPETILEPFKKNLKLTMEGKTIKERQEWSIKQAYIALGNLMTVCAIEQIDSCPMEGFNPQAFDDVLKLQDKNLKSVLLLPVGFRAEDDKFSSFKKVRKQLNDAVIEM</sequence>
<dbReference type="InterPro" id="IPR000415">
    <property type="entry name" value="Nitroreductase-like"/>
</dbReference>
<comment type="similarity">
    <text evidence="2">Belongs to the nitroreductase family.</text>
</comment>
<dbReference type="Pfam" id="PF00881">
    <property type="entry name" value="Nitroreductase"/>
    <property type="match status" value="1"/>
</dbReference>
<evidence type="ECO:0000256" key="5">
    <source>
        <dbReference type="ARBA" id="ARBA00022857"/>
    </source>
</evidence>
<dbReference type="PANTHER" id="PTHR43673:SF2">
    <property type="entry name" value="NITROREDUCTASE"/>
    <property type="match status" value="1"/>
</dbReference>
<name>A0A5C7BC41_9FLAO</name>
<keyword evidence="9" id="KW-1185">Reference proteome</keyword>
<evidence type="ECO:0000256" key="3">
    <source>
        <dbReference type="ARBA" id="ARBA00022630"/>
    </source>
</evidence>
<keyword evidence="4" id="KW-0288">FMN</keyword>
<evidence type="ECO:0000256" key="6">
    <source>
        <dbReference type="ARBA" id="ARBA00023002"/>
    </source>
</evidence>
<evidence type="ECO:0000256" key="4">
    <source>
        <dbReference type="ARBA" id="ARBA00022643"/>
    </source>
</evidence>
<keyword evidence="6" id="KW-0560">Oxidoreductase</keyword>
<evidence type="ECO:0000256" key="2">
    <source>
        <dbReference type="ARBA" id="ARBA00007118"/>
    </source>
</evidence>
<accession>A0A5C7BC41</accession>
<dbReference type="RefSeq" id="WP_028873627.1">
    <property type="nucleotide sequence ID" value="NZ_VOSB01000003.1"/>
</dbReference>
<dbReference type="AlphaFoldDB" id="A0A5C7BC41"/>
<evidence type="ECO:0000259" key="7">
    <source>
        <dbReference type="Pfam" id="PF00881"/>
    </source>
</evidence>
<organism evidence="8 9">
    <name type="scientific">Psychroserpens burtonensis</name>
    <dbReference type="NCBI Taxonomy" id="49278"/>
    <lineage>
        <taxon>Bacteria</taxon>
        <taxon>Pseudomonadati</taxon>
        <taxon>Bacteroidota</taxon>
        <taxon>Flavobacteriia</taxon>
        <taxon>Flavobacteriales</taxon>
        <taxon>Flavobacteriaceae</taxon>
        <taxon>Psychroserpens</taxon>
    </lineage>
</organism>
<dbReference type="SUPFAM" id="SSF55469">
    <property type="entry name" value="FMN-dependent nitroreductase-like"/>
    <property type="match status" value="1"/>
</dbReference>
<evidence type="ECO:0000313" key="9">
    <source>
        <dbReference type="Proteomes" id="UP000321938"/>
    </source>
</evidence>